<reference evidence="3 4" key="1">
    <citation type="submission" date="2019-02" db="EMBL/GenBank/DDBJ databases">
        <title>Deep-cultivation of Planctomycetes and their phenomic and genomic characterization uncovers novel biology.</title>
        <authorList>
            <person name="Wiegand S."/>
            <person name="Jogler M."/>
            <person name="Boedeker C."/>
            <person name="Pinto D."/>
            <person name="Vollmers J."/>
            <person name="Rivas-Marin E."/>
            <person name="Kohn T."/>
            <person name="Peeters S.H."/>
            <person name="Heuer A."/>
            <person name="Rast P."/>
            <person name="Oberbeckmann S."/>
            <person name="Bunk B."/>
            <person name="Jeske O."/>
            <person name="Meyerdierks A."/>
            <person name="Storesund J.E."/>
            <person name="Kallscheuer N."/>
            <person name="Luecker S."/>
            <person name="Lage O.M."/>
            <person name="Pohl T."/>
            <person name="Merkel B.J."/>
            <person name="Hornburger P."/>
            <person name="Mueller R.-W."/>
            <person name="Bruemmer F."/>
            <person name="Labrenz M."/>
            <person name="Spormann A.M."/>
            <person name="Op den Camp H."/>
            <person name="Overmann J."/>
            <person name="Amann R."/>
            <person name="Jetten M.S.M."/>
            <person name="Mascher T."/>
            <person name="Medema M.H."/>
            <person name="Devos D.P."/>
            <person name="Kaster A.-K."/>
            <person name="Ovreas L."/>
            <person name="Rohde M."/>
            <person name="Galperin M.Y."/>
            <person name="Jogler C."/>
        </authorList>
    </citation>
    <scope>NUCLEOTIDE SEQUENCE [LARGE SCALE GENOMIC DNA]</scope>
    <source>
        <strain evidence="3 4">Pla133</strain>
    </source>
</reference>
<evidence type="ECO:0000256" key="1">
    <source>
        <dbReference type="SAM" id="MobiDB-lite"/>
    </source>
</evidence>
<name>A0A518BIR6_9BACT</name>
<protein>
    <recommendedName>
        <fullName evidence="5">HEAT repeat protein</fullName>
    </recommendedName>
</protein>
<dbReference type="KEGG" id="pbap:Pla133_19470"/>
<organism evidence="3 4">
    <name type="scientific">Engelhardtia mirabilis</name>
    <dbReference type="NCBI Taxonomy" id="2528011"/>
    <lineage>
        <taxon>Bacteria</taxon>
        <taxon>Pseudomonadati</taxon>
        <taxon>Planctomycetota</taxon>
        <taxon>Planctomycetia</taxon>
        <taxon>Planctomycetia incertae sedis</taxon>
        <taxon>Engelhardtia</taxon>
    </lineage>
</organism>
<feature type="chain" id="PRO_5021906903" description="HEAT repeat protein" evidence="2">
    <location>
        <begin position="21"/>
        <end position="721"/>
    </location>
</feature>
<gene>
    <name evidence="3" type="ORF">Pla133_19470</name>
</gene>
<evidence type="ECO:0008006" key="5">
    <source>
        <dbReference type="Google" id="ProtNLM"/>
    </source>
</evidence>
<dbReference type="RefSeq" id="WP_145064673.1">
    <property type="nucleotide sequence ID" value="NZ_CP036287.1"/>
</dbReference>
<dbReference type="SUPFAM" id="SSF48371">
    <property type="entry name" value="ARM repeat"/>
    <property type="match status" value="1"/>
</dbReference>
<proteinExistence type="predicted"/>
<evidence type="ECO:0000256" key="2">
    <source>
        <dbReference type="SAM" id="SignalP"/>
    </source>
</evidence>
<dbReference type="Gene3D" id="1.25.10.10">
    <property type="entry name" value="Leucine-rich Repeat Variant"/>
    <property type="match status" value="2"/>
</dbReference>
<dbReference type="InterPro" id="IPR016024">
    <property type="entry name" value="ARM-type_fold"/>
</dbReference>
<dbReference type="Proteomes" id="UP000316921">
    <property type="component" value="Chromosome"/>
</dbReference>
<keyword evidence="4" id="KW-1185">Reference proteome</keyword>
<feature type="compositionally biased region" description="Low complexity" evidence="1">
    <location>
        <begin position="190"/>
        <end position="208"/>
    </location>
</feature>
<sequence precursor="true">MKRLILCLPAALALSLPARTEPLGPLQDQAGAPTDPFQAEGATDTAALVAHYAAVEAELLAAPTAGLDPAAAARRAALIGYLREYRERADLGQDLLELGGRPPYFVDPQGRRCAVAWLLHRSGEDALVDSIAAEHNHAWLVELADDPRLQVWLEHNGLTASEAARIQGPVTVPRPGIGVAPGVVTGGSVSGPSTGGNNPSGATTGTTSGADVGDWWMWWEMNKLDYLRPDRVERTISAVDLERYGRPGEAERATLTKALTVLAADDLKHARSEVRAAAALVVGRVEPERAGELLEPLLHDSNSQVRHCAVLGLGLSGRSEHVPYLRALLVGRDERGRVAEVSPYGAYYAGIALGLAREHMPAEVLDTIVAHAARGVEGGRGHDPQTLGVLAYQRLTDSPQLVPFTRAVLNDENAGLLLRCQAAEALDRANDAGIIAELLDAASKGPIELRRSALLALGSAQNPLAADAIATAFELEAELTTRGYALLALGGCGREEHSEFIERQLLKGSSNLRPYAALALGIHARRFNDPGDRATLRAALSQRQSSVTEGALVVASGIARDELALQASGHRLQDAQGNIDRYHAALSLGLICKPVTGGVLREAFTSEDSDLPRAGIALGLGMIGDAPDAGLLARAIETSAAPELRQQFTVALALHDSVEALGEAVGLLGRDDVAAGTRAALLGAAGILVDGRDGLALGEIVRGSNPDVQPDWMRELWQVSI</sequence>
<dbReference type="Pfam" id="PF13646">
    <property type="entry name" value="HEAT_2"/>
    <property type="match status" value="1"/>
</dbReference>
<dbReference type="SMART" id="SM00567">
    <property type="entry name" value="EZ_HEAT"/>
    <property type="match status" value="4"/>
</dbReference>
<dbReference type="InterPro" id="IPR011989">
    <property type="entry name" value="ARM-like"/>
</dbReference>
<dbReference type="EMBL" id="CP036287">
    <property type="protein sequence ID" value="QDU66871.1"/>
    <property type="molecule type" value="Genomic_DNA"/>
</dbReference>
<keyword evidence="2" id="KW-0732">Signal</keyword>
<feature type="region of interest" description="Disordered" evidence="1">
    <location>
        <begin position="185"/>
        <end position="208"/>
    </location>
</feature>
<evidence type="ECO:0000313" key="3">
    <source>
        <dbReference type="EMBL" id="QDU66871.1"/>
    </source>
</evidence>
<dbReference type="AlphaFoldDB" id="A0A518BIR6"/>
<evidence type="ECO:0000313" key="4">
    <source>
        <dbReference type="Proteomes" id="UP000316921"/>
    </source>
</evidence>
<accession>A0A518BIR6</accession>
<dbReference type="InterPro" id="IPR004155">
    <property type="entry name" value="PBS_lyase_HEAT"/>
</dbReference>
<feature type="signal peptide" evidence="2">
    <location>
        <begin position="1"/>
        <end position="20"/>
    </location>
</feature>